<protein>
    <recommendedName>
        <fullName evidence="1">Stage 0 sporulation protein A homolog</fullName>
    </recommendedName>
</protein>
<dbReference type="PANTHER" id="PTHR37299">
    <property type="entry name" value="TRANSCRIPTIONAL REGULATOR-RELATED"/>
    <property type="match status" value="1"/>
</dbReference>
<evidence type="ECO:0000256" key="2">
    <source>
        <dbReference type="ARBA" id="ARBA00024867"/>
    </source>
</evidence>
<dbReference type="Gene3D" id="3.40.50.2300">
    <property type="match status" value="1"/>
</dbReference>
<dbReference type="Proteomes" id="UP000184185">
    <property type="component" value="Unassembled WGS sequence"/>
</dbReference>
<dbReference type="RefSeq" id="WP_072913698.1">
    <property type="nucleotide sequence ID" value="NZ_FQYQ01000005.1"/>
</dbReference>
<accession>A0A1M6DW38</accession>
<organism evidence="6 7">
    <name type="scientific">Pseudobutyrivibrio xylanivorans DSM 14809</name>
    <dbReference type="NCBI Taxonomy" id="1123012"/>
    <lineage>
        <taxon>Bacteria</taxon>
        <taxon>Bacillati</taxon>
        <taxon>Bacillota</taxon>
        <taxon>Clostridia</taxon>
        <taxon>Lachnospirales</taxon>
        <taxon>Lachnospiraceae</taxon>
        <taxon>Pseudobutyrivibrio</taxon>
    </lineage>
</organism>
<dbReference type="Gene3D" id="2.40.50.1020">
    <property type="entry name" value="LytTr DNA-binding domain"/>
    <property type="match status" value="1"/>
</dbReference>
<dbReference type="Pfam" id="PF04397">
    <property type="entry name" value="LytTR"/>
    <property type="match status" value="1"/>
</dbReference>
<evidence type="ECO:0000313" key="7">
    <source>
        <dbReference type="Proteomes" id="UP000184185"/>
    </source>
</evidence>
<dbReference type="InterPro" id="IPR011006">
    <property type="entry name" value="CheY-like_superfamily"/>
</dbReference>
<comment type="function">
    <text evidence="2">May play the central regulatory role in sporulation. It may be an element of the effector pathway responsible for the activation of sporulation genes in response to nutritional stress. Spo0A may act in concert with spo0H (a sigma factor) to control the expression of some genes that are critical to the sporulation process.</text>
</comment>
<evidence type="ECO:0000313" key="6">
    <source>
        <dbReference type="EMBL" id="SHI77464.1"/>
    </source>
</evidence>
<dbReference type="GO" id="GO:0003677">
    <property type="term" value="F:DNA binding"/>
    <property type="evidence" value="ECO:0007669"/>
    <property type="project" value="InterPro"/>
</dbReference>
<dbReference type="InterPro" id="IPR007492">
    <property type="entry name" value="LytTR_DNA-bd_dom"/>
</dbReference>
<gene>
    <name evidence="6" type="ORF">SAMN02745725_01054</name>
</gene>
<dbReference type="InterPro" id="IPR001789">
    <property type="entry name" value="Sig_transdc_resp-reg_receiver"/>
</dbReference>
<reference evidence="6 7" key="1">
    <citation type="submission" date="2016-11" db="EMBL/GenBank/DDBJ databases">
        <authorList>
            <person name="Jaros S."/>
            <person name="Januszkiewicz K."/>
            <person name="Wedrychowicz H."/>
        </authorList>
    </citation>
    <scope>NUCLEOTIDE SEQUENCE [LARGE SCALE GENOMIC DNA]</scope>
    <source>
        <strain evidence="6 7">DSM 14809</strain>
    </source>
</reference>
<dbReference type="GO" id="GO:0000156">
    <property type="term" value="F:phosphorelay response regulator activity"/>
    <property type="evidence" value="ECO:0007669"/>
    <property type="project" value="InterPro"/>
</dbReference>
<feature type="modified residue" description="4-aspartylphosphate" evidence="3">
    <location>
        <position position="56"/>
    </location>
</feature>
<sequence>MKVAIVDDLKTELEMLREYLKDFAVADSKEFDISTYESGDRFLEDFSGQFDLILMDIDMPGLNGIDTARAIRKVDESVVLMFVTAMPQYALTGYEVDAIDYVIKPVSYPDFALKLKKALRYVKQVKADEPIVIQTKEGLITLNISEIYYVESALHYCIYHTKDKEFKVRENISSVENKLAPFGFARCNAGYLVSLKHVKAIIKDDVLVGDYTLKISRSKKASFTEKFTKTLGGL</sequence>
<dbReference type="AlphaFoldDB" id="A0A1M6DW38"/>
<feature type="domain" description="HTH LytTR-type" evidence="5">
    <location>
        <begin position="131"/>
        <end position="229"/>
    </location>
</feature>
<dbReference type="CDD" id="cd00156">
    <property type="entry name" value="REC"/>
    <property type="match status" value="1"/>
</dbReference>
<evidence type="ECO:0000256" key="3">
    <source>
        <dbReference type="PROSITE-ProRule" id="PRU00169"/>
    </source>
</evidence>
<dbReference type="SMART" id="SM00448">
    <property type="entry name" value="REC"/>
    <property type="match status" value="1"/>
</dbReference>
<evidence type="ECO:0000256" key="1">
    <source>
        <dbReference type="ARBA" id="ARBA00018672"/>
    </source>
</evidence>
<keyword evidence="3" id="KW-0597">Phosphoprotein</keyword>
<feature type="domain" description="Response regulatory" evidence="4">
    <location>
        <begin position="2"/>
        <end position="119"/>
    </location>
</feature>
<dbReference type="EMBL" id="FQYQ01000005">
    <property type="protein sequence ID" value="SHI77464.1"/>
    <property type="molecule type" value="Genomic_DNA"/>
</dbReference>
<dbReference type="SUPFAM" id="SSF52172">
    <property type="entry name" value="CheY-like"/>
    <property type="match status" value="1"/>
</dbReference>
<dbReference type="InterPro" id="IPR046947">
    <property type="entry name" value="LytR-like"/>
</dbReference>
<dbReference type="PANTHER" id="PTHR37299:SF1">
    <property type="entry name" value="STAGE 0 SPORULATION PROTEIN A HOMOLOG"/>
    <property type="match status" value="1"/>
</dbReference>
<dbReference type="PROSITE" id="PS50110">
    <property type="entry name" value="RESPONSE_REGULATORY"/>
    <property type="match status" value="1"/>
</dbReference>
<name>A0A1M6DW38_PSEXY</name>
<dbReference type="Pfam" id="PF00072">
    <property type="entry name" value="Response_reg"/>
    <property type="match status" value="1"/>
</dbReference>
<dbReference type="PROSITE" id="PS50930">
    <property type="entry name" value="HTH_LYTTR"/>
    <property type="match status" value="1"/>
</dbReference>
<evidence type="ECO:0000259" key="5">
    <source>
        <dbReference type="PROSITE" id="PS50930"/>
    </source>
</evidence>
<dbReference type="OrthoDB" id="9779387at2"/>
<dbReference type="SMART" id="SM00850">
    <property type="entry name" value="LytTR"/>
    <property type="match status" value="1"/>
</dbReference>
<proteinExistence type="predicted"/>
<keyword evidence="7" id="KW-1185">Reference proteome</keyword>
<evidence type="ECO:0000259" key="4">
    <source>
        <dbReference type="PROSITE" id="PS50110"/>
    </source>
</evidence>